<feature type="domain" description="PITH" evidence="3">
    <location>
        <begin position="20"/>
        <end position="187"/>
    </location>
</feature>
<dbReference type="InterPro" id="IPR037047">
    <property type="entry name" value="PITH_dom_sf"/>
</dbReference>
<protein>
    <recommendedName>
        <fullName evidence="3">PITH domain-containing protein</fullName>
    </recommendedName>
</protein>
<keyword evidence="1" id="KW-1015">Disulfide bond</keyword>
<reference evidence="4" key="1">
    <citation type="submission" date="2023-07" db="EMBL/GenBank/DDBJ databases">
        <authorList>
            <consortium name="AG Swart"/>
            <person name="Singh M."/>
            <person name="Singh A."/>
            <person name="Seah K."/>
            <person name="Emmerich C."/>
        </authorList>
    </citation>
    <scope>NUCLEOTIDE SEQUENCE</scope>
    <source>
        <strain evidence="4">DP1</strain>
    </source>
</reference>
<evidence type="ECO:0000256" key="1">
    <source>
        <dbReference type="ARBA" id="ARBA00023157"/>
    </source>
</evidence>
<dbReference type="PANTHER" id="PTHR46115">
    <property type="entry name" value="THIOREDOXIN-LIKE PROTEIN 1"/>
    <property type="match status" value="1"/>
</dbReference>
<evidence type="ECO:0000313" key="4">
    <source>
        <dbReference type="EMBL" id="CAI2379460.1"/>
    </source>
</evidence>
<dbReference type="EMBL" id="CAMPGE010021307">
    <property type="protein sequence ID" value="CAI2379460.1"/>
    <property type="molecule type" value="Genomic_DNA"/>
</dbReference>
<name>A0AAD2D4A3_EUPCR</name>
<dbReference type="AlphaFoldDB" id="A0AAD2D4A3"/>
<dbReference type="Pfam" id="PF06201">
    <property type="entry name" value="PITH"/>
    <property type="match status" value="1"/>
</dbReference>
<gene>
    <name evidence="4" type="ORF">ECRASSUSDP1_LOCUS20870</name>
</gene>
<dbReference type="SUPFAM" id="SSF49785">
    <property type="entry name" value="Galactose-binding domain-like"/>
    <property type="match status" value="1"/>
</dbReference>
<sequence>MFGTEMLQGMGGGMPQMPAAPAEESKDIVNINELIDTTKSECQNLDSETPLANAFTDTETSVLKSDCDEQLLFNLYFQSAVKIHHLVIRAPELAAAPLNLKTYINKCPMSFDDVEAIDPVEALEIQEGELQGDIILNFVKYQNVSNLTIFIEDNRDGGDVTQLCKLEIHGSPLLQSDMKNLKKVGCS</sequence>
<feature type="region of interest" description="Disordered" evidence="2">
    <location>
        <begin position="1"/>
        <end position="20"/>
    </location>
</feature>
<proteinExistence type="predicted"/>
<dbReference type="Proteomes" id="UP001295684">
    <property type="component" value="Unassembled WGS sequence"/>
</dbReference>
<dbReference type="InterPro" id="IPR008979">
    <property type="entry name" value="Galactose-bd-like_sf"/>
</dbReference>
<comment type="caution">
    <text evidence="4">The sequence shown here is derived from an EMBL/GenBank/DDBJ whole genome shotgun (WGS) entry which is preliminary data.</text>
</comment>
<dbReference type="PROSITE" id="PS51532">
    <property type="entry name" value="PITH"/>
    <property type="match status" value="1"/>
</dbReference>
<organism evidence="4 5">
    <name type="scientific">Euplotes crassus</name>
    <dbReference type="NCBI Taxonomy" id="5936"/>
    <lineage>
        <taxon>Eukaryota</taxon>
        <taxon>Sar</taxon>
        <taxon>Alveolata</taxon>
        <taxon>Ciliophora</taxon>
        <taxon>Intramacronucleata</taxon>
        <taxon>Spirotrichea</taxon>
        <taxon>Hypotrichia</taxon>
        <taxon>Euplotida</taxon>
        <taxon>Euplotidae</taxon>
        <taxon>Moneuplotes</taxon>
    </lineage>
</organism>
<dbReference type="GO" id="GO:0005737">
    <property type="term" value="C:cytoplasm"/>
    <property type="evidence" value="ECO:0007669"/>
    <property type="project" value="UniProtKB-ARBA"/>
</dbReference>
<dbReference type="Gene3D" id="2.60.120.470">
    <property type="entry name" value="PITH domain"/>
    <property type="match status" value="1"/>
</dbReference>
<accession>A0AAD2D4A3</accession>
<dbReference type="InterPro" id="IPR010400">
    <property type="entry name" value="PITH_dom"/>
</dbReference>
<evidence type="ECO:0000313" key="5">
    <source>
        <dbReference type="Proteomes" id="UP001295684"/>
    </source>
</evidence>
<evidence type="ECO:0000256" key="2">
    <source>
        <dbReference type="SAM" id="MobiDB-lite"/>
    </source>
</evidence>
<evidence type="ECO:0000259" key="3">
    <source>
        <dbReference type="PROSITE" id="PS51532"/>
    </source>
</evidence>
<keyword evidence="5" id="KW-1185">Reference proteome</keyword>